<dbReference type="Pfam" id="PF00078">
    <property type="entry name" value="RVT_1"/>
    <property type="match status" value="1"/>
</dbReference>
<feature type="domain" description="CCHC-type" evidence="10">
    <location>
        <begin position="201"/>
        <end position="214"/>
    </location>
</feature>
<evidence type="ECO:0000259" key="11">
    <source>
        <dbReference type="PROSITE" id="PS50878"/>
    </source>
</evidence>
<dbReference type="OrthoDB" id="775972at2759"/>
<dbReference type="SMART" id="SM00343">
    <property type="entry name" value="ZnF_C2HC"/>
    <property type="match status" value="2"/>
</dbReference>
<evidence type="ECO:0000259" key="10">
    <source>
        <dbReference type="PROSITE" id="PS50158"/>
    </source>
</evidence>
<keyword evidence="8" id="KW-0511">Multifunctional enzyme</keyword>
<dbReference type="GO" id="GO:0016779">
    <property type="term" value="F:nucleotidyltransferase activity"/>
    <property type="evidence" value="ECO:0007669"/>
    <property type="project" value="UniProtKB-KW"/>
</dbReference>
<keyword evidence="6" id="KW-0378">Hydrolase</keyword>
<dbReference type="PANTHER" id="PTHR37984:SF5">
    <property type="entry name" value="PROTEIN NYNRIN-LIKE"/>
    <property type="match status" value="1"/>
</dbReference>
<dbReference type="GO" id="GO:0008270">
    <property type="term" value="F:zinc ion binding"/>
    <property type="evidence" value="ECO:0007669"/>
    <property type="project" value="UniProtKB-KW"/>
</dbReference>
<dbReference type="InterPro" id="IPR000477">
    <property type="entry name" value="RT_dom"/>
</dbReference>
<feature type="domain" description="Reverse transcriptase" evidence="11">
    <location>
        <begin position="417"/>
        <end position="642"/>
    </location>
</feature>
<dbReference type="GO" id="GO:0004519">
    <property type="term" value="F:endonuclease activity"/>
    <property type="evidence" value="ECO:0007669"/>
    <property type="project" value="UniProtKB-KW"/>
</dbReference>
<dbReference type="Proteomes" id="UP001152320">
    <property type="component" value="Chromosome 2"/>
</dbReference>
<reference evidence="12" key="1">
    <citation type="submission" date="2021-10" db="EMBL/GenBank/DDBJ databases">
        <title>Tropical sea cucumber genome reveals ecological adaptation and Cuvierian tubules defense mechanism.</title>
        <authorList>
            <person name="Chen T."/>
        </authorList>
    </citation>
    <scope>NUCLEOTIDE SEQUENCE</scope>
    <source>
        <strain evidence="12">Nanhai2018</strain>
        <tissue evidence="12">Muscle</tissue>
    </source>
</reference>
<dbReference type="PROSITE" id="PS50158">
    <property type="entry name" value="ZF_CCHC"/>
    <property type="match status" value="1"/>
</dbReference>
<evidence type="ECO:0000256" key="3">
    <source>
        <dbReference type="ARBA" id="ARBA00022695"/>
    </source>
</evidence>
<comment type="caution">
    <text evidence="12">The sequence shown here is derived from an EMBL/GenBank/DDBJ whole genome shotgun (WGS) entry which is preliminary data.</text>
</comment>
<dbReference type="Pfam" id="PF17919">
    <property type="entry name" value="RT_RNaseH_2"/>
    <property type="match status" value="1"/>
</dbReference>
<proteinExistence type="predicted"/>
<keyword evidence="4" id="KW-0540">Nuclease</keyword>
<keyword evidence="9" id="KW-0479">Metal-binding</keyword>
<evidence type="ECO:0000256" key="4">
    <source>
        <dbReference type="ARBA" id="ARBA00022722"/>
    </source>
</evidence>
<accession>A0A9Q1HJC5</accession>
<dbReference type="InterPro" id="IPR050951">
    <property type="entry name" value="Retrovirus_Pol_polyprotein"/>
</dbReference>
<dbReference type="Gene3D" id="3.30.70.270">
    <property type="match status" value="2"/>
</dbReference>
<evidence type="ECO:0000256" key="7">
    <source>
        <dbReference type="ARBA" id="ARBA00023125"/>
    </source>
</evidence>
<dbReference type="GO" id="GO:0006508">
    <property type="term" value="P:proteolysis"/>
    <property type="evidence" value="ECO:0007669"/>
    <property type="project" value="UniProtKB-KW"/>
</dbReference>
<dbReference type="InterPro" id="IPR036875">
    <property type="entry name" value="Znf_CCHC_sf"/>
</dbReference>
<evidence type="ECO:0000256" key="6">
    <source>
        <dbReference type="ARBA" id="ARBA00022759"/>
    </source>
</evidence>
<name>A0A9Q1HJC5_HOLLE</name>
<dbReference type="Gene3D" id="3.10.10.10">
    <property type="entry name" value="HIV Type 1 Reverse Transcriptase, subunit A, domain 1"/>
    <property type="match status" value="1"/>
</dbReference>
<evidence type="ECO:0000313" key="12">
    <source>
        <dbReference type="EMBL" id="KAJ8047865.1"/>
    </source>
</evidence>
<dbReference type="PROSITE" id="PS50878">
    <property type="entry name" value="RT_POL"/>
    <property type="match status" value="1"/>
</dbReference>
<dbReference type="InterPro" id="IPR001878">
    <property type="entry name" value="Znf_CCHC"/>
</dbReference>
<dbReference type="InterPro" id="IPR043128">
    <property type="entry name" value="Rev_trsase/Diguanyl_cyclase"/>
</dbReference>
<keyword evidence="2" id="KW-0808">Transferase</keyword>
<dbReference type="InterPro" id="IPR041577">
    <property type="entry name" value="RT_RNaseH_2"/>
</dbReference>
<dbReference type="PANTHER" id="PTHR37984">
    <property type="entry name" value="PROTEIN CBG26694"/>
    <property type="match status" value="1"/>
</dbReference>
<dbReference type="InterPro" id="IPR021109">
    <property type="entry name" value="Peptidase_aspartic_dom_sf"/>
</dbReference>
<keyword evidence="7" id="KW-0238">DNA-binding</keyword>
<gene>
    <name evidence="12" type="ORF">HOLleu_06985</name>
</gene>
<sequence length="886" mass="99419">MARSSHLKVESYDPEVEKWESYEERLTMFFEANNVTEDKKKVAIFLSSMGAKGYGLLKNLVSPDKPSAKNFPEICKTLKDYYSPRPPVLLERSRFYSHTQSASESVTNFLAELKRLSSTCNFGAFLKDALRDRFVCGLYDATVQKKLLSEDDSLTLEKALKIAVSMETAAKSSAIIKEGIPSISRVATNSPQHRRGRRSQCSCCGKLGHSKKDCYYKDLKCHSCGHVGHLQAVCRQNSDVGKHTSKEGKVSTFKKTKRSSKIKEVQKENSEFEVETSDDDVTAYYVKTIASCKPIEVEVVIEGNEVTMELDTGAAISLIPKRLFDKTVKENVELKSTKAILKTFTGEKIPVVGKCNVQVQCNGTEKRLPLFVIQGNGPALFGRNWLTHLPLNWQEINRVAIPSDVNNRLQEILSKSNVFEKKLGTVKGVQAKLRLKPGATPKFYKPRPLALARKDKVSEELRRLVKEGILEKVDFSYWASPTVPVMKGDGSVRLCGDYKVTINPVIHQKEYPLPHPDELLAQLNGGQKFSKLDLSNAYLQIVLDPESRKYVTINTHLGLFQYTRLPFGVSSSPAIFQKCMDQVLSGLSGVGCYLDDIIVTGKNDEEHLRNLVIKKLDNFGLKLKESKCSFFQDSIQYLGWEVDANGVHASTTGVEAILNASEPKNIQELQSLIGMINYYRKFMPNLSSILTPMTSALKFGKDFHWTSDCQKAFEEIKQILISPQVLAYFDPSKEITLAVDASPTGIGAVISHTTQEGEKPIAYASRKLTKAEQNYSQIEKEALAIVYGVRHFHQYLCGKRFTLFTDHKPLKYLLAPGKGIPVLAALRLQRWAILLSGYEYDIKYQTSKQNANADCLPDYLIQRLTVMTNQIQLISSRYSGQRKLLG</sequence>
<dbReference type="GO" id="GO:0004190">
    <property type="term" value="F:aspartic-type endopeptidase activity"/>
    <property type="evidence" value="ECO:0007669"/>
    <property type="project" value="UniProtKB-KW"/>
</dbReference>
<evidence type="ECO:0000256" key="9">
    <source>
        <dbReference type="PROSITE-ProRule" id="PRU00047"/>
    </source>
</evidence>
<dbReference type="GO" id="GO:0003677">
    <property type="term" value="F:DNA binding"/>
    <property type="evidence" value="ECO:0007669"/>
    <property type="project" value="UniProtKB-KW"/>
</dbReference>
<dbReference type="CDD" id="cd09274">
    <property type="entry name" value="RNase_HI_RT_Ty3"/>
    <property type="match status" value="1"/>
</dbReference>
<keyword evidence="6" id="KW-0255">Endonuclease</keyword>
<evidence type="ECO:0000256" key="2">
    <source>
        <dbReference type="ARBA" id="ARBA00022679"/>
    </source>
</evidence>
<evidence type="ECO:0008006" key="14">
    <source>
        <dbReference type="Google" id="ProtNLM"/>
    </source>
</evidence>
<dbReference type="SUPFAM" id="SSF50630">
    <property type="entry name" value="Acid proteases"/>
    <property type="match status" value="1"/>
</dbReference>
<evidence type="ECO:0000256" key="8">
    <source>
        <dbReference type="ARBA" id="ARBA00023268"/>
    </source>
</evidence>
<dbReference type="SUPFAM" id="SSF56672">
    <property type="entry name" value="DNA/RNA polymerases"/>
    <property type="match status" value="1"/>
</dbReference>
<evidence type="ECO:0000313" key="13">
    <source>
        <dbReference type="Proteomes" id="UP001152320"/>
    </source>
</evidence>
<keyword evidence="9" id="KW-0862">Zinc</keyword>
<dbReference type="SUPFAM" id="SSF57756">
    <property type="entry name" value="Retrovirus zinc finger-like domains"/>
    <property type="match status" value="1"/>
</dbReference>
<keyword evidence="5" id="KW-0064">Aspartyl protease</keyword>
<dbReference type="Gene3D" id="4.10.60.10">
    <property type="entry name" value="Zinc finger, CCHC-type"/>
    <property type="match status" value="1"/>
</dbReference>
<dbReference type="AlphaFoldDB" id="A0A9Q1HJC5"/>
<dbReference type="FunFam" id="3.10.20.370:FF:000001">
    <property type="entry name" value="Retrovirus-related Pol polyprotein from transposon 17.6-like protein"/>
    <property type="match status" value="1"/>
</dbReference>
<keyword evidence="9" id="KW-0863">Zinc-finger</keyword>
<protein>
    <recommendedName>
        <fullName evidence="14">Reverse transcriptase</fullName>
    </recommendedName>
</protein>
<dbReference type="InterPro" id="IPR043502">
    <property type="entry name" value="DNA/RNA_pol_sf"/>
</dbReference>
<keyword evidence="3" id="KW-0548">Nucleotidyltransferase</keyword>
<keyword evidence="13" id="KW-1185">Reference proteome</keyword>
<evidence type="ECO:0000256" key="5">
    <source>
        <dbReference type="ARBA" id="ARBA00022750"/>
    </source>
</evidence>
<organism evidence="12 13">
    <name type="scientific">Holothuria leucospilota</name>
    <name type="common">Black long sea cucumber</name>
    <name type="synonym">Mertensiothuria leucospilota</name>
    <dbReference type="NCBI Taxonomy" id="206669"/>
    <lineage>
        <taxon>Eukaryota</taxon>
        <taxon>Metazoa</taxon>
        <taxon>Echinodermata</taxon>
        <taxon>Eleutherozoa</taxon>
        <taxon>Echinozoa</taxon>
        <taxon>Holothuroidea</taxon>
        <taxon>Aspidochirotacea</taxon>
        <taxon>Aspidochirotida</taxon>
        <taxon>Holothuriidae</taxon>
        <taxon>Holothuria</taxon>
    </lineage>
</organism>
<keyword evidence="1" id="KW-0645">Protease</keyword>
<evidence type="ECO:0000256" key="1">
    <source>
        <dbReference type="ARBA" id="ARBA00022670"/>
    </source>
</evidence>
<dbReference type="EMBL" id="JAIZAY010000002">
    <property type="protein sequence ID" value="KAJ8047865.1"/>
    <property type="molecule type" value="Genomic_DNA"/>
</dbReference>
<dbReference type="FunFam" id="3.30.70.270:FF:000026">
    <property type="entry name" value="Transposon Ty3-G Gag-Pol polyprotein"/>
    <property type="match status" value="1"/>
</dbReference>
<dbReference type="Gene3D" id="2.40.70.10">
    <property type="entry name" value="Acid Proteases"/>
    <property type="match status" value="1"/>
</dbReference>
<dbReference type="CDD" id="cd01647">
    <property type="entry name" value="RT_LTR"/>
    <property type="match status" value="1"/>
</dbReference>
<dbReference type="Gene3D" id="3.10.20.370">
    <property type="match status" value="1"/>
</dbReference>